<evidence type="ECO:0000256" key="3">
    <source>
        <dbReference type="ARBA" id="ARBA00022782"/>
    </source>
</evidence>
<evidence type="ECO:0000256" key="7">
    <source>
        <dbReference type="ARBA" id="ARBA00023242"/>
    </source>
</evidence>
<keyword evidence="7" id="KW-0539">Nucleus</keyword>
<dbReference type="GO" id="GO:0045663">
    <property type="term" value="P:positive regulation of myoblast differentiation"/>
    <property type="evidence" value="ECO:0007669"/>
    <property type="project" value="TreeGrafter"/>
</dbReference>
<comment type="subcellular location">
    <subcellularLocation>
        <location evidence="1">Nucleus</location>
    </subcellularLocation>
</comment>
<dbReference type="PROSITE" id="PS50888">
    <property type="entry name" value="BHLH"/>
    <property type="match status" value="1"/>
</dbReference>
<evidence type="ECO:0000313" key="11">
    <source>
        <dbReference type="RefSeq" id="XP_019638080.1"/>
    </source>
</evidence>
<proteinExistence type="predicted"/>
<dbReference type="GO" id="GO:0000981">
    <property type="term" value="F:DNA-binding transcription factor activity, RNA polymerase II-specific"/>
    <property type="evidence" value="ECO:0007669"/>
    <property type="project" value="TreeGrafter"/>
</dbReference>
<gene>
    <name evidence="11" type="primary">LOC109480329</name>
</gene>
<feature type="compositionally biased region" description="Polar residues" evidence="8">
    <location>
        <begin position="166"/>
        <end position="178"/>
    </location>
</feature>
<evidence type="ECO:0000313" key="10">
    <source>
        <dbReference type="Proteomes" id="UP000515135"/>
    </source>
</evidence>
<dbReference type="Pfam" id="PF01586">
    <property type="entry name" value="Basic"/>
    <property type="match status" value="1"/>
</dbReference>
<accession>A0A6P4Z9Q3</accession>
<evidence type="ECO:0000256" key="4">
    <source>
        <dbReference type="ARBA" id="ARBA00023015"/>
    </source>
</evidence>
<dbReference type="Pfam" id="PF00010">
    <property type="entry name" value="HLH"/>
    <property type="match status" value="1"/>
</dbReference>
<name>A0A6P4Z9Q3_BRABE</name>
<feature type="domain" description="BHLH" evidence="9">
    <location>
        <begin position="78"/>
        <end position="129"/>
    </location>
</feature>
<sequence>MEFVELSSCRFDATPTFCDRPAAPNATVLPGEHFPVPNGSYDDQGDGHVLAPGPSFHGPGRCLLWACKACKKKTVPIDRRKAATMRERRRLVKVNEAFDILKKKSCANPNQRLPKVEILRNAISYIEQLHKLLRDSKENSSGEVSDASAPSPGSCSDGMAAHSPRSFCTDTSGNSSWEQADGQPGNGYESQSCGNNVSSLDCLSLIVQSISTIEGEENNNASNSNTAR</sequence>
<dbReference type="GeneID" id="109480329"/>
<dbReference type="SMART" id="SM00353">
    <property type="entry name" value="HLH"/>
    <property type="match status" value="1"/>
</dbReference>
<keyword evidence="6" id="KW-0804">Transcription</keyword>
<dbReference type="FunFam" id="4.10.280.10:FF:000005">
    <property type="entry name" value="Myogenic factor"/>
    <property type="match status" value="1"/>
</dbReference>
<dbReference type="KEGG" id="bbel:109480329"/>
<dbReference type="RefSeq" id="XP_019638080.1">
    <property type="nucleotide sequence ID" value="XM_019782521.1"/>
</dbReference>
<dbReference type="Gene3D" id="4.10.280.10">
    <property type="entry name" value="Helix-loop-helix DNA-binding domain"/>
    <property type="match status" value="1"/>
</dbReference>
<dbReference type="InterPro" id="IPR036638">
    <property type="entry name" value="HLH_DNA-bd_sf"/>
</dbReference>
<evidence type="ECO:0000256" key="8">
    <source>
        <dbReference type="SAM" id="MobiDB-lite"/>
    </source>
</evidence>
<evidence type="ECO:0000256" key="2">
    <source>
        <dbReference type="ARBA" id="ARBA00022541"/>
    </source>
</evidence>
<dbReference type="GO" id="GO:0005634">
    <property type="term" value="C:nucleus"/>
    <property type="evidence" value="ECO:0007669"/>
    <property type="project" value="UniProtKB-SubCell"/>
</dbReference>
<dbReference type="InterPro" id="IPR022032">
    <property type="entry name" value="Myf5"/>
</dbReference>
<dbReference type="GO" id="GO:0046983">
    <property type="term" value="F:protein dimerization activity"/>
    <property type="evidence" value="ECO:0007669"/>
    <property type="project" value="InterPro"/>
</dbReference>
<evidence type="ECO:0000256" key="1">
    <source>
        <dbReference type="ARBA" id="ARBA00004123"/>
    </source>
</evidence>
<dbReference type="GO" id="GO:0030154">
    <property type="term" value="P:cell differentiation"/>
    <property type="evidence" value="ECO:0007669"/>
    <property type="project" value="UniProtKB-KW"/>
</dbReference>
<keyword evidence="4" id="KW-0805">Transcription regulation</keyword>
<evidence type="ECO:0000259" key="9">
    <source>
        <dbReference type="PROSITE" id="PS50888"/>
    </source>
</evidence>
<dbReference type="Pfam" id="PF12232">
    <property type="entry name" value="Myf5"/>
    <property type="match status" value="1"/>
</dbReference>
<dbReference type="InterPro" id="IPR002546">
    <property type="entry name" value="MyoD_N"/>
</dbReference>
<dbReference type="SMART" id="SM00520">
    <property type="entry name" value="BASIC"/>
    <property type="match status" value="1"/>
</dbReference>
<dbReference type="CDD" id="cd19699">
    <property type="entry name" value="bHLH_TS_dMYOD_like"/>
    <property type="match status" value="1"/>
</dbReference>
<organism evidence="10 11">
    <name type="scientific">Branchiostoma belcheri</name>
    <name type="common">Amphioxus</name>
    <dbReference type="NCBI Taxonomy" id="7741"/>
    <lineage>
        <taxon>Eukaryota</taxon>
        <taxon>Metazoa</taxon>
        <taxon>Chordata</taxon>
        <taxon>Cephalochordata</taxon>
        <taxon>Leptocardii</taxon>
        <taxon>Amphioxiformes</taxon>
        <taxon>Branchiostomatidae</taxon>
        <taxon>Branchiostoma</taxon>
    </lineage>
</organism>
<dbReference type="InterPro" id="IPR039704">
    <property type="entry name" value="Myogenic_factor"/>
</dbReference>
<evidence type="ECO:0000256" key="5">
    <source>
        <dbReference type="ARBA" id="ARBA00023125"/>
    </source>
</evidence>
<protein>
    <submittedName>
        <fullName evidence="11">Transcription factor SUM-1-like</fullName>
    </submittedName>
</protein>
<keyword evidence="2" id="KW-0517">Myogenesis</keyword>
<dbReference type="GO" id="GO:0007517">
    <property type="term" value="P:muscle organ development"/>
    <property type="evidence" value="ECO:0007669"/>
    <property type="project" value="UniProtKB-KW"/>
</dbReference>
<dbReference type="InterPro" id="IPR011598">
    <property type="entry name" value="bHLH_dom"/>
</dbReference>
<dbReference type="GO" id="GO:0000978">
    <property type="term" value="F:RNA polymerase II cis-regulatory region sequence-specific DNA binding"/>
    <property type="evidence" value="ECO:0007669"/>
    <property type="project" value="TreeGrafter"/>
</dbReference>
<dbReference type="OrthoDB" id="10049614at2759"/>
<feature type="region of interest" description="Disordered" evidence="8">
    <location>
        <begin position="136"/>
        <end position="193"/>
    </location>
</feature>
<keyword evidence="3" id="KW-0221">Differentiation</keyword>
<dbReference type="SUPFAM" id="SSF47459">
    <property type="entry name" value="HLH, helix-loop-helix DNA-binding domain"/>
    <property type="match status" value="1"/>
</dbReference>
<dbReference type="Proteomes" id="UP000515135">
    <property type="component" value="Unplaced"/>
</dbReference>
<dbReference type="AlphaFoldDB" id="A0A6P4Z9Q3"/>
<keyword evidence="10" id="KW-1185">Reference proteome</keyword>
<reference evidence="11" key="1">
    <citation type="submission" date="2025-08" db="UniProtKB">
        <authorList>
            <consortium name="RefSeq"/>
        </authorList>
    </citation>
    <scope>IDENTIFICATION</scope>
    <source>
        <tissue evidence="11">Gonad</tissue>
    </source>
</reference>
<dbReference type="PANTHER" id="PTHR11534">
    <property type="entry name" value="MYOGENIC FACTOR"/>
    <property type="match status" value="1"/>
</dbReference>
<evidence type="ECO:0000256" key="6">
    <source>
        <dbReference type="ARBA" id="ARBA00023163"/>
    </source>
</evidence>
<keyword evidence="5" id="KW-0238">DNA-binding</keyword>
<dbReference type="PANTHER" id="PTHR11534:SF9">
    <property type="entry name" value="MYOGENIC-DETERMINATION PROTEIN"/>
    <property type="match status" value="1"/>
</dbReference>